<dbReference type="GO" id="GO:0005524">
    <property type="term" value="F:ATP binding"/>
    <property type="evidence" value="ECO:0007669"/>
    <property type="project" value="UniProtKB-KW"/>
</dbReference>
<keyword evidence="3" id="KW-1185">Reference proteome</keyword>
<dbReference type="InterPro" id="IPR027417">
    <property type="entry name" value="P-loop_NTPase"/>
</dbReference>
<evidence type="ECO:0000313" key="3">
    <source>
        <dbReference type="Proteomes" id="UP000475385"/>
    </source>
</evidence>
<dbReference type="EMBL" id="JAAIKB010000005">
    <property type="protein sequence ID" value="NGM21426.1"/>
    <property type="molecule type" value="Genomic_DNA"/>
</dbReference>
<reference evidence="2 3" key="1">
    <citation type="submission" date="2020-02" db="EMBL/GenBank/DDBJ databases">
        <authorList>
            <person name="Kim H.M."/>
            <person name="Jeon C.O."/>
        </authorList>
    </citation>
    <scope>NUCLEOTIDE SEQUENCE [LARGE SCALE GENOMIC DNA]</scope>
    <source>
        <strain evidence="2 3">PeD5</strain>
    </source>
</reference>
<dbReference type="AlphaFoldDB" id="A0A6M1LM54"/>
<sequence>MDPRRNPYVPTAGAQPPELAGRSSFLIQAEIALDRALAGRYAKSFIAVGLRGVGKTVLLNRVAELAERRSFRFAMIEAHEDKRLAALLAPQLRRMTLELSRLGPLTGPMKRLGGVLKSFVSSVKVTVGDIELGIEVPPETGSADSGDLEADLPELFLALGKAAQDRGSGIAVIIDELQYMEERELSALIMALHRTSQSSLPVVLVAAGLPQLVGKIGKSKSYAERLFDFPPIGPLDPPDAERALAEPAREQGVDYTEEALARILALTKGYPYFLQEWGSQAWNAAQASPITATVVDRATEQAIESLDRSFFRVRLDRLTPVQKRYMRAMAELGPGPHRSGDIASMLGRKVTAVGPLRGELIAKGMIYSPSHGDTAFTVPLFDEFMRRAMPFEPG</sequence>
<dbReference type="Proteomes" id="UP000475385">
    <property type="component" value="Unassembled WGS sequence"/>
</dbReference>
<dbReference type="SUPFAM" id="SSF52540">
    <property type="entry name" value="P-loop containing nucleoside triphosphate hydrolases"/>
    <property type="match status" value="1"/>
</dbReference>
<feature type="domain" description="Orc1-like AAA ATPase" evidence="1">
    <location>
        <begin position="19"/>
        <end position="205"/>
    </location>
</feature>
<reference evidence="2 3" key="2">
    <citation type="submission" date="2020-03" db="EMBL/GenBank/DDBJ databases">
        <title>Roseomonas stagni sp. nov., isolated from pond water in Japan.</title>
        <authorList>
            <person name="Furuhata K."/>
            <person name="Miyamoto H."/>
            <person name="Goto K."/>
        </authorList>
    </citation>
    <scope>NUCLEOTIDE SEQUENCE [LARGE SCALE GENOMIC DNA]</scope>
    <source>
        <strain evidence="2 3">PeD5</strain>
    </source>
</reference>
<dbReference type="Pfam" id="PF13191">
    <property type="entry name" value="AAA_16"/>
    <property type="match status" value="1"/>
</dbReference>
<proteinExistence type="predicted"/>
<keyword evidence="2" id="KW-0547">Nucleotide-binding</keyword>
<dbReference type="Gene3D" id="3.40.50.300">
    <property type="entry name" value="P-loop containing nucleotide triphosphate hydrolases"/>
    <property type="match status" value="1"/>
</dbReference>
<accession>A0A6M1LM54</accession>
<comment type="caution">
    <text evidence="2">The sequence shown here is derived from an EMBL/GenBank/DDBJ whole genome shotgun (WGS) entry which is preliminary data.</text>
</comment>
<gene>
    <name evidence="2" type="ORF">G3576_15490</name>
</gene>
<dbReference type="PANTHER" id="PTHR34301:SF8">
    <property type="entry name" value="ATPASE DOMAIN-CONTAINING PROTEIN"/>
    <property type="match status" value="1"/>
</dbReference>
<name>A0A6M1LM54_9PROT</name>
<evidence type="ECO:0000313" key="2">
    <source>
        <dbReference type="EMBL" id="NGM21426.1"/>
    </source>
</evidence>
<dbReference type="InterPro" id="IPR041664">
    <property type="entry name" value="AAA_16"/>
</dbReference>
<organism evidence="2 3">
    <name type="scientific">Falsiroseomonas algicola</name>
    <dbReference type="NCBI Taxonomy" id="2716930"/>
    <lineage>
        <taxon>Bacteria</taxon>
        <taxon>Pseudomonadati</taxon>
        <taxon>Pseudomonadota</taxon>
        <taxon>Alphaproteobacteria</taxon>
        <taxon>Acetobacterales</taxon>
        <taxon>Roseomonadaceae</taxon>
        <taxon>Falsiroseomonas</taxon>
    </lineage>
</organism>
<evidence type="ECO:0000259" key="1">
    <source>
        <dbReference type="Pfam" id="PF13191"/>
    </source>
</evidence>
<keyword evidence="2" id="KW-0067">ATP-binding</keyword>
<dbReference type="PANTHER" id="PTHR34301">
    <property type="entry name" value="DNA-BINDING PROTEIN-RELATED"/>
    <property type="match status" value="1"/>
</dbReference>
<protein>
    <submittedName>
        <fullName evidence="2">ATP-binding protein</fullName>
    </submittedName>
</protein>
<dbReference type="RefSeq" id="WP_164695314.1">
    <property type="nucleotide sequence ID" value="NZ_JAAIKB010000005.1"/>
</dbReference>